<feature type="region of interest" description="Disordered" evidence="1">
    <location>
        <begin position="35"/>
        <end position="81"/>
    </location>
</feature>
<gene>
    <name evidence="2" type="ORF">M408DRAFT_328639</name>
</gene>
<proteinExistence type="predicted"/>
<organism evidence="2 3">
    <name type="scientific">Serendipita vermifera MAFF 305830</name>
    <dbReference type="NCBI Taxonomy" id="933852"/>
    <lineage>
        <taxon>Eukaryota</taxon>
        <taxon>Fungi</taxon>
        <taxon>Dikarya</taxon>
        <taxon>Basidiomycota</taxon>
        <taxon>Agaricomycotina</taxon>
        <taxon>Agaricomycetes</taxon>
        <taxon>Sebacinales</taxon>
        <taxon>Serendipitaceae</taxon>
        <taxon>Serendipita</taxon>
    </lineage>
</organism>
<name>A0A0C3BEE8_SERVB</name>
<protein>
    <submittedName>
        <fullName evidence="2">Uncharacterized protein</fullName>
    </submittedName>
</protein>
<dbReference type="HOGENOM" id="CLU_987519_0_0_1"/>
<evidence type="ECO:0000313" key="2">
    <source>
        <dbReference type="EMBL" id="KIM29841.1"/>
    </source>
</evidence>
<reference evidence="3" key="2">
    <citation type="submission" date="2015-01" db="EMBL/GenBank/DDBJ databases">
        <title>Evolutionary Origins and Diversification of the Mycorrhizal Mutualists.</title>
        <authorList>
            <consortium name="DOE Joint Genome Institute"/>
            <consortium name="Mycorrhizal Genomics Consortium"/>
            <person name="Kohler A."/>
            <person name="Kuo A."/>
            <person name="Nagy L.G."/>
            <person name="Floudas D."/>
            <person name="Copeland A."/>
            <person name="Barry K.W."/>
            <person name="Cichocki N."/>
            <person name="Veneault-Fourrey C."/>
            <person name="LaButti K."/>
            <person name="Lindquist E.A."/>
            <person name="Lipzen A."/>
            <person name="Lundell T."/>
            <person name="Morin E."/>
            <person name="Murat C."/>
            <person name="Riley R."/>
            <person name="Ohm R."/>
            <person name="Sun H."/>
            <person name="Tunlid A."/>
            <person name="Henrissat B."/>
            <person name="Grigoriev I.V."/>
            <person name="Hibbett D.S."/>
            <person name="Martin F."/>
        </authorList>
    </citation>
    <scope>NUCLEOTIDE SEQUENCE [LARGE SCALE GENOMIC DNA]</scope>
    <source>
        <strain evidence="3">MAFF 305830</strain>
    </source>
</reference>
<sequence length="282" mass="30884">MQAFRPARQRVIVDSDRNSLPDYVSVYEADIPTPAPAPTAPLPPLPPSLPAASNLSSHPSPPVSPSAMAAPPQLHSQTTGSSIQGTKLLKVNYEQVSVVILGSERFEDVEQASREMFQIPDTTPIYISADVPSFNNERITVHRAVWPVISNDITVIWITTSLRPSPSGSILEPPSALRHLLRTPPPLALQATRAGSPTPETRTVHITVRNPTYSRGNNTFDVPIPIGATIGELMGAIKLHTPRRWSSQEAVLRLPKSMMALATEDSYDIEYHEMPRETTNRV</sequence>
<dbReference type="Proteomes" id="UP000054097">
    <property type="component" value="Unassembled WGS sequence"/>
</dbReference>
<dbReference type="AlphaFoldDB" id="A0A0C3BEE8"/>
<evidence type="ECO:0000313" key="3">
    <source>
        <dbReference type="Proteomes" id="UP000054097"/>
    </source>
</evidence>
<feature type="compositionally biased region" description="Pro residues" evidence="1">
    <location>
        <begin position="35"/>
        <end position="49"/>
    </location>
</feature>
<keyword evidence="3" id="KW-1185">Reference proteome</keyword>
<accession>A0A0C3BEE8</accession>
<evidence type="ECO:0000256" key="1">
    <source>
        <dbReference type="SAM" id="MobiDB-lite"/>
    </source>
</evidence>
<dbReference type="EMBL" id="KN824287">
    <property type="protein sequence ID" value="KIM29841.1"/>
    <property type="molecule type" value="Genomic_DNA"/>
</dbReference>
<reference evidence="2 3" key="1">
    <citation type="submission" date="2014-04" db="EMBL/GenBank/DDBJ databases">
        <authorList>
            <consortium name="DOE Joint Genome Institute"/>
            <person name="Kuo A."/>
            <person name="Zuccaro A."/>
            <person name="Kohler A."/>
            <person name="Nagy L.G."/>
            <person name="Floudas D."/>
            <person name="Copeland A."/>
            <person name="Barry K.W."/>
            <person name="Cichocki N."/>
            <person name="Veneault-Fourrey C."/>
            <person name="LaButti K."/>
            <person name="Lindquist E.A."/>
            <person name="Lipzen A."/>
            <person name="Lundell T."/>
            <person name="Morin E."/>
            <person name="Murat C."/>
            <person name="Sun H."/>
            <person name="Tunlid A."/>
            <person name="Henrissat B."/>
            <person name="Grigoriev I.V."/>
            <person name="Hibbett D.S."/>
            <person name="Martin F."/>
            <person name="Nordberg H.P."/>
            <person name="Cantor M.N."/>
            <person name="Hua S.X."/>
        </authorList>
    </citation>
    <scope>NUCLEOTIDE SEQUENCE [LARGE SCALE GENOMIC DNA]</scope>
    <source>
        <strain evidence="2 3">MAFF 305830</strain>
    </source>
</reference>